<dbReference type="OrthoDB" id="9815825at2"/>
<dbReference type="STRING" id="180163.SAMN02745174_01105"/>
<dbReference type="Gene3D" id="3.30.360.10">
    <property type="entry name" value="Dihydrodipicolinate Reductase, domain 2"/>
    <property type="match status" value="1"/>
</dbReference>
<dbReference type="InterPro" id="IPR051450">
    <property type="entry name" value="Gfo/Idh/MocA_Oxidoreductases"/>
</dbReference>
<evidence type="ECO:0000313" key="3">
    <source>
        <dbReference type="EMBL" id="SJZ63441.1"/>
    </source>
</evidence>
<dbReference type="InterPro" id="IPR004104">
    <property type="entry name" value="Gfo/Idh/MocA-like_OxRdtase_C"/>
</dbReference>
<reference evidence="3 4" key="1">
    <citation type="submission" date="2017-02" db="EMBL/GenBank/DDBJ databases">
        <authorList>
            <person name="Peterson S.W."/>
        </authorList>
    </citation>
    <scope>NUCLEOTIDE SEQUENCE [LARGE SCALE GENOMIC DNA]</scope>
    <source>
        <strain evidence="3 4">ATCC 700028</strain>
    </source>
</reference>
<dbReference type="EMBL" id="FUWX01000008">
    <property type="protein sequence ID" value="SJZ63441.1"/>
    <property type="molecule type" value="Genomic_DNA"/>
</dbReference>
<dbReference type="AlphaFoldDB" id="A0A1T4M941"/>
<protein>
    <submittedName>
        <fullName evidence="3">Oxidoreductase family, C-terminal alpha/beta domain</fullName>
    </submittedName>
</protein>
<evidence type="ECO:0000259" key="2">
    <source>
        <dbReference type="Pfam" id="PF02894"/>
    </source>
</evidence>
<dbReference type="Proteomes" id="UP000191153">
    <property type="component" value="Unassembled WGS sequence"/>
</dbReference>
<dbReference type="InterPro" id="IPR000683">
    <property type="entry name" value="Gfo/Idh/MocA-like_OxRdtase_N"/>
</dbReference>
<organism evidence="3 4">
    <name type="scientific">Cetobacterium ceti</name>
    <dbReference type="NCBI Taxonomy" id="180163"/>
    <lineage>
        <taxon>Bacteria</taxon>
        <taxon>Fusobacteriati</taxon>
        <taxon>Fusobacteriota</taxon>
        <taxon>Fusobacteriia</taxon>
        <taxon>Fusobacteriales</taxon>
        <taxon>Fusobacteriaceae</taxon>
        <taxon>Cetobacterium</taxon>
    </lineage>
</organism>
<feature type="domain" description="Gfo/Idh/MocA-like oxidoreductase C-terminal" evidence="2">
    <location>
        <begin position="139"/>
        <end position="413"/>
    </location>
</feature>
<gene>
    <name evidence="3" type="ORF">SAMN02745174_01105</name>
</gene>
<keyword evidence="4" id="KW-1185">Reference proteome</keyword>
<sequence>MKLKLAVIGAGNRGRDIYSNFILNSTDEAEIVAVAEPNPIKRELMKKEHNLSSEYIFDTWEKLLELDKFCDGIILATGDDMHFEPIYKAMEKGYDILLEKPMSNKAHECIKIVDLAEKYKVKVMVCHVLRYTPFFSKLKELIDSGTIGEVVDIQHNENIGNFHFAHSFVRGNWRNSNETSPLILQKSCHDLDIISWLLNGSPAVKIASFGNLSHFTRKNAPEGSAEKCLDCKLIDTCNYSPKKIYYNNIGKWPTLVATEIQTEEALTESLKSNQYGRCVYKCDNNVVDNMVSIINFENGVNVTFNLCAFTDDVCRTIKIMGTKGEIRGNDLKNHIEVYRFGEGEGRFKNNGKEEIIPETLVGGHGGGDTGLMNDFIDLCLNRKTSSKTDPRTSLESHIMAFAAEESRITGSVVYLKDFIKKSC</sequence>
<dbReference type="SUPFAM" id="SSF51735">
    <property type="entry name" value="NAD(P)-binding Rossmann-fold domains"/>
    <property type="match status" value="1"/>
</dbReference>
<accession>A0A1T4M941</accession>
<proteinExistence type="predicted"/>
<name>A0A1T4M941_9FUSO</name>
<dbReference type="PANTHER" id="PTHR43377:SF2">
    <property type="entry name" value="BINDING ROSSMANN FOLD OXIDOREDUCTASE, PUTATIVE (AFU_ORTHOLOGUE AFUA_4G00560)-RELATED"/>
    <property type="match status" value="1"/>
</dbReference>
<dbReference type="RefSeq" id="WP_078693606.1">
    <property type="nucleotide sequence ID" value="NZ_FUWX01000008.1"/>
</dbReference>
<evidence type="ECO:0000259" key="1">
    <source>
        <dbReference type="Pfam" id="PF01408"/>
    </source>
</evidence>
<dbReference type="Pfam" id="PF02894">
    <property type="entry name" value="GFO_IDH_MocA_C"/>
    <property type="match status" value="1"/>
</dbReference>
<dbReference type="InterPro" id="IPR036291">
    <property type="entry name" value="NAD(P)-bd_dom_sf"/>
</dbReference>
<feature type="domain" description="Gfo/Idh/MocA-like oxidoreductase N-terminal" evidence="1">
    <location>
        <begin position="4"/>
        <end position="126"/>
    </location>
</feature>
<dbReference type="PANTHER" id="PTHR43377">
    <property type="entry name" value="BILIVERDIN REDUCTASE A"/>
    <property type="match status" value="1"/>
</dbReference>
<dbReference type="SUPFAM" id="SSF55347">
    <property type="entry name" value="Glyceraldehyde-3-phosphate dehydrogenase-like, C-terminal domain"/>
    <property type="match status" value="1"/>
</dbReference>
<evidence type="ECO:0000313" key="4">
    <source>
        <dbReference type="Proteomes" id="UP000191153"/>
    </source>
</evidence>
<dbReference type="Gene3D" id="3.40.50.720">
    <property type="entry name" value="NAD(P)-binding Rossmann-like Domain"/>
    <property type="match status" value="1"/>
</dbReference>
<dbReference type="GO" id="GO:0000166">
    <property type="term" value="F:nucleotide binding"/>
    <property type="evidence" value="ECO:0007669"/>
    <property type="project" value="InterPro"/>
</dbReference>
<dbReference type="Pfam" id="PF01408">
    <property type="entry name" value="GFO_IDH_MocA"/>
    <property type="match status" value="1"/>
</dbReference>